<dbReference type="SMART" id="SM00408">
    <property type="entry name" value="IGc2"/>
    <property type="match status" value="1"/>
</dbReference>
<keyword evidence="7" id="KW-0812">Transmembrane</keyword>
<dbReference type="InterPro" id="IPR000483">
    <property type="entry name" value="Cys-rich_flank_reg_C"/>
</dbReference>
<dbReference type="InterPro" id="IPR003599">
    <property type="entry name" value="Ig_sub"/>
</dbReference>
<dbReference type="InterPro" id="IPR000372">
    <property type="entry name" value="LRRNT"/>
</dbReference>
<dbReference type="RefSeq" id="XP_035666414.1">
    <property type="nucleotide sequence ID" value="XM_035810521.1"/>
</dbReference>
<dbReference type="SUPFAM" id="SSF48726">
    <property type="entry name" value="Immunoglobulin"/>
    <property type="match status" value="1"/>
</dbReference>
<dbReference type="SMART" id="SM00369">
    <property type="entry name" value="LRR_TYP"/>
    <property type="match status" value="4"/>
</dbReference>
<feature type="transmembrane region" description="Helical" evidence="7">
    <location>
        <begin position="452"/>
        <end position="475"/>
    </location>
</feature>
<keyword evidence="7" id="KW-1133">Transmembrane helix</keyword>
<keyword evidence="4" id="KW-1015">Disulfide bond</keyword>
<keyword evidence="2" id="KW-0732">Signal</keyword>
<organism>
    <name type="scientific">Branchiostoma floridae</name>
    <name type="common">Florida lancelet</name>
    <name type="synonym">Amphioxus</name>
    <dbReference type="NCBI Taxonomy" id="7739"/>
    <lineage>
        <taxon>Eukaryota</taxon>
        <taxon>Metazoa</taxon>
        <taxon>Chordata</taxon>
        <taxon>Cephalochordata</taxon>
        <taxon>Leptocardii</taxon>
        <taxon>Amphioxiformes</taxon>
        <taxon>Branchiostomatidae</taxon>
        <taxon>Branchiostoma</taxon>
    </lineage>
</organism>
<dbReference type="PROSITE" id="PS50835">
    <property type="entry name" value="IG_LIKE"/>
    <property type="match status" value="1"/>
</dbReference>
<evidence type="ECO:0000259" key="8">
    <source>
        <dbReference type="PROSITE" id="PS50835"/>
    </source>
</evidence>
<dbReference type="Gene3D" id="3.80.10.10">
    <property type="entry name" value="Ribonuclease Inhibitor"/>
    <property type="match status" value="1"/>
</dbReference>
<dbReference type="EMBL" id="GG666535">
    <property type="protein sequence ID" value="EEN58068.1"/>
    <property type="molecule type" value="Genomic_DNA"/>
</dbReference>
<reference evidence="11 12" key="3">
    <citation type="submission" date="2025-04" db="UniProtKB">
        <authorList>
            <consortium name="RefSeq"/>
        </authorList>
    </citation>
    <scope>IDENTIFICATION</scope>
    <source>
        <strain evidence="11 12">S238N-H82</strain>
        <tissue evidence="11 12">Testes</tissue>
    </source>
</reference>
<dbReference type="FunFam" id="3.80.10.10:FF:000732">
    <property type="entry name" value="GD11101"/>
    <property type="match status" value="1"/>
</dbReference>
<dbReference type="RefSeq" id="XP_035666412.1">
    <property type="nucleotide sequence ID" value="XM_035810519.1"/>
</dbReference>
<reference evidence="10" key="2">
    <citation type="journal article" date="2020" name="Nat. Ecol. Evol.">
        <title>Deeply conserved synteny resolves early events in vertebrate evolution.</title>
        <authorList>
            <person name="Simakov O."/>
            <person name="Marletaz F."/>
            <person name="Yue J.X."/>
            <person name="O'Connell B."/>
            <person name="Jenkins J."/>
            <person name="Brandt A."/>
            <person name="Calef R."/>
            <person name="Tung C.H."/>
            <person name="Huang T.K."/>
            <person name="Schmutz J."/>
            <person name="Satoh N."/>
            <person name="Yu J.K."/>
            <person name="Putnam N.H."/>
            <person name="Green R.E."/>
            <person name="Rokhsar D.S."/>
        </authorList>
    </citation>
    <scope>NUCLEOTIDE SEQUENCE [LARGE SCALE GENOMIC DNA]</scope>
    <source>
        <strain evidence="10">S238N-H82</strain>
    </source>
</reference>
<feature type="region of interest" description="Disordered" evidence="6">
    <location>
        <begin position="365"/>
        <end position="421"/>
    </location>
</feature>
<reference evidence="9" key="1">
    <citation type="journal article" date="2008" name="Nature">
        <title>The amphioxus genome and the evolution of the chordate karyotype.</title>
        <authorList>
            <consortium name="US DOE Joint Genome Institute (JGI-PGF)"/>
            <person name="Putnam N.H."/>
            <person name="Butts T."/>
            <person name="Ferrier D.E.K."/>
            <person name="Furlong R.F."/>
            <person name="Hellsten U."/>
            <person name="Kawashima T."/>
            <person name="Robinson-Rechavi M."/>
            <person name="Shoguchi E."/>
            <person name="Terry A."/>
            <person name="Yu J.-K."/>
            <person name="Benito-Gutierrez E.L."/>
            <person name="Dubchak I."/>
            <person name="Garcia-Fernandez J."/>
            <person name="Gibson-Brown J.J."/>
            <person name="Grigoriev I.V."/>
            <person name="Horton A.C."/>
            <person name="de Jong P.J."/>
            <person name="Jurka J."/>
            <person name="Kapitonov V.V."/>
            <person name="Kohara Y."/>
            <person name="Kuroki Y."/>
            <person name="Lindquist E."/>
            <person name="Lucas S."/>
            <person name="Osoegawa K."/>
            <person name="Pennacchio L.A."/>
            <person name="Salamov A.A."/>
            <person name="Satou Y."/>
            <person name="Sauka-Spengler T."/>
            <person name="Schmutz J."/>
            <person name="Shin-I T."/>
            <person name="Toyoda A."/>
            <person name="Bronner-Fraser M."/>
            <person name="Fujiyama A."/>
            <person name="Holland L.Z."/>
            <person name="Holland P.W.H."/>
            <person name="Satoh N."/>
            <person name="Rokhsar D.S."/>
        </authorList>
    </citation>
    <scope>NUCLEOTIDE SEQUENCE [LARGE SCALE GENOMIC DNA]</scope>
    <source>
        <strain evidence="9">S238N-H82</strain>
        <tissue evidence="9">Testes</tissue>
    </source>
</reference>
<evidence type="ECO:0000256" key="4">
    <source>
        <dbReference type="ARBA" id="ARBA00023157"/>
    </source>
</evidence>
<dbReference type="InterPro" id="IPR003591">
    <property type="entry name" value="Leu-rich_rpt_typical-subtyp"/>
</dbReference>
<evidence type="ECO:0000313" key="12">
    <source>
        <dbReference type="RefSeq" id="XP_035666412.1"/>
    </source>
</evidence>
<dbReference type="OrthoDB" id="9229163at2759"/>
<dbReference type="InterPro" id="IPR036179">
    <property type="entry name" value="Ig-like_dom_sf"/>
</dbReference>
<evidence type="ECO:0000256" key="1">
    <source>
        <dbReference type="ARBA" id="ARBA00022614"/>
    </source>
</evidence>
<dbReference type="Pfam" id="PF13927">
    <property type="entry name" value="Ig_3"/>
    <property type="match status" value="1"/>
</dbReference>
<dbReference type="SMART" id="SM00013">
    <property type="entry name" value="LRRNT"/>
    <property type="match status" value="1"/>
</dbReference>
<dbReference type="GO" id="GO:0016020">
    <property type="term" value="C:membrane"/>
    <property type="evidence" value="ECO:0007669"/>
    <property type="project" value="UniProtKB-SubCell"/>
</dbReference>
<evidence type="ECO:0000256" key="2">
    <source>
        <dbReference type="ARBA" id="ARBA00022729"/>
    </source>
</evidence>
<evidence type="ECO:0000256" key="5">
    <source>
        <dbReference type="ARBA" id="ARBA00023180"/>
    </source>
</evidence>
<dbReference type="InterPro" id="IPR032675">
    <property type="entry name" value="LRR_dom_sf"/>
</dbReference>
<sequence>MDRSSKGKPACVRRAHTTTLLRNSEWDLAMLPWIYLVVAAGFVVLAGGTSACPLECECNGPTVACSNSSLSTIPRGIPTNVTTLDLSNSRIALSGGIFSNFTNLLELNLGWNTISTIEQGSFQGLTNLRTLLLRGNMLRTLPQGVFADLRSLQVLDLSQNNIRDTPSGQFPQLGELTSLNLTGNRLQTLPADILQLFPNLTLLSLSDNPWSCDCNSRWLITWINQRNSSAQFDSPSCGEPAGLHGTLLSSLETHNLTCNPPTIHNTSDLHVNTSVYSTVDLQCQARGLPQPTLYWRLPDGRTVPIPHAWTDGDTQFNFSGDGTLRIVNVTASSAGRYVCGANNSVGSDEVTYRVNVIVPTTTASMPTVAPTNSTPVPQNTTTQQPATTPKQTTRKVTTPAPTTRRTQPPPTTATPAVTTTTRTTTTRIIPTTTTKRDPLADIPWDQFRRDQLGAGLGIPLILLAIGGGVAAWYFMKRKRRKDAARKAEAQDGGYIVANPMALQMDKVEPNGNAANGNNVNVPEIPVDATVIENPSIIETPNGTLVFIPEDNKSYRESKLI</sequence>
<keyword evidence="3" id="KW-0677">Repeat</keyword>
<dbReference type="PANTHER" id="PTHR45842">
    <property type="entry name" value="SYNAPTIC ADHESION-LIKE MOLECULE SALM"/>
    <property type="match status" value="1"/>
</dbReference>
<evidence type="ECO:0000313" key="10">
    <source>
        <dbReference type="Proteomes" id="UP000001554"/>
    </source>
</evidence>
<dbReference type="Pfam" id="PF13855">
    <property type="entry name" value="LRR_8"/>
    <property type="match status" value="1"/>
</dbReference>
<name>C3YNV8_BRAFL</name>
<dbReference type="SUPFAM" id="SSF52058">
    <property type="entry name" value="L domain-like"/>
    <property type="match status" value="1"/>
</dbReference>
<dbReference type="PROSITE" id="PS51450">
    <property type="entry name" value="LRR"/>
    <property type="match status" value="2"/>
</dbReference>
<evidence type="ECO:0000256" key="6">
    <source>
        <dbReference type="SAM" id="MobiDB-lite"/>
    </source>
</evidence>
<dbReference type="KEGG" id="bfo:118409478"/>
<dbReference type="eggNOG" id="KOG0619">
    <property type="taxonomic scope" value="Eukaryota"/>
</dbReference>
<gene>
    <name evidence="11 12 13" type="primary">LOC118409478</name>
    <name evidence="9" type="ORF">BRAFLDRAFT_94442</name>
</gene>
<dbReference type="SMART" id="SM00082">
    <property type="entry name" value="LRRCT"/>
    <property type="match status" value="1"/>
</dbReference>
<feature type="domain" description="Ig-like" evidence="8">
    <location>
        <begin position="261"/>
        <end position="355"/>
    </location>
</feature>
<dbReference type="PANTHER" id="PTHR45842:SF12">
    <property type="entry name" value="KEKKON 5, ISOFORM A"/>
    <property type="match status" value="1"/>
</dbReference>
<evidence type="ECO:0000313" key="13">
    <source>
        <dbReference type="RefSeq" id="XP_035666414.1"/>
    </source>
</evidence>
<keyword evidence="10" id="KW-1185">Reference proteome</keyword>
<dbReference type="AlphaFoldDB" id="C3YNV8"/>
<dbReference type="GeneID" id="118409478"/>
<dbReference type="SMART" id="SM00409">
    <property type="entry name" value="IG"/>
    <property type="match status" value="1"/>
</dbReference>
<dbReference type="InterPro" id="IPR050467">
    <property type="entry name" value="LRFN"/>
</dbReference>
<dbReference type="InterPro" id="IPR001611">
    <property type="entry name" value="Leu-rich_rpt"/>
</dbReference>
<evidence type="ECO:0000313" key="11">
    <source>
        <dbReference type="RefSeq" id="XP_035666411.1"/>
    </source>
</evidence>
<dbReference type="InterPro" id="IPR003598">
    <property type="entry name" value="Ig_sub2"/>
</dbReference>
<keyword evidence="1" id="KW-0433">Leucine-rich repeat</keyword>
<dbReference type="Gene3D" id="2.60.40.10">
    <property type="entry name" value="Immunoglobulins"/>
    <property type="match status" value="1"/>
</dbReference>
<evidence type="ECO:0000256" key="7">
    <source>
        <dbReference type="SAM" id="Phobius"/>
    </source>
</evidence>
<dbReference type="InterPro" id="IPR007110">
    <property type="entry name" value="Ig-like_dom"/>
</dbReference>
<dbReference type="Proteomes" id="UP000001554">
    <property type="component" value="Chromosome 2"/>
</dbReference>
<protein>
    <submittedName>
        <fullName evidence="11 12">Leucine-rich repeat-containing protein 24-like</fullName>
    </submittedName>
</protein>
<keyword evidence="5" id="KW-0325">Glycoprotein</keyword>
<proteinExistence type="predicted"/>
<dbReference type="InterPro" id="IPR013783">
    <property type="entry name" value="Ig-like_fold"/>
</dbReference>
<evidence type="ECO:0000313" key="9">
    <source>
        <dbReference type="EMBL" id="EEN58068.1"/>
    </source>
</evidence>
<keyword evidence="7" id="KW-0472">Membrane</keyword>
<accession>C3YNV8</accession>
<feature type="compositionally biased region" description="Low complexity" evidence="6">
    <location>
        <begin position="370"/>
        <end position="406"/>
    </location>
</feature>
<dbReference type="OMA" id="FEISAGC"/>
<dbReference type="RefSeq" id="XP_035666411.1">
    <property type="nucleotide sequence ID" value="XM_035810518.1"/>
</dbReference>
<evidence type="ECO:0000256" key="3">
    <source>
        <dbReference type="ARBA" id="ARBA00022737"/>
    </source>
</evidence>
<dbReference type="InParanoid" id="C3YNV8"/>